<dbReference type="InterPro" id="IPR036477">
    <property type="entry name" value="Formyl_transf_N_sf"/>
</dbReference>
<dbReference type="InterPro" id="IPR001555">
    <property type="entry name" value="GART_AS"/>
</dbReference>
<feature type="site" description="Raises pKa of active site His" evidence="12">
    <location>
        <position position="590"/>
    </location>
</feature>
<evidence type="ECO:0000256" key="3">
    <source>
        <dbReference type="ARBA" id="ARBA00008630"/>
    </source>
</evidence>
<sequence length="640" mass="68695">MRILIIGSGAREHALAKAFSRSPQKPDLSCLGSHLNPGIRELCRGQYRTGDITDPDLAQAVAREVDADLACIGPEAPLETGVADALWAAGVPVVGPRQAVAKIETSKSFCRELLRRICPEAVPAFYLVTSLDEAEQALDELGAHYVVKEDGLRGGKGVKVSGEHLHSREEALAFCRDVLSDAPQLVIEEKLVGEEFSLLSFADGEHCLHMPPAQDHKRAYQGDRGPNTGGMGSYTDATGSLPFLNRQDIVAAQNLNERVVRGLKEITGVPYQGILYGGFMATAKGVSIVEYNARFGDPEALNVLPLLEGDLAEICSALVEGRLEEVAASFRGEASVCKYLVPPGYPEKGERGLVVTVPAEAAGTECFLGSLALQGDHLVTEGSRTLAVTGFGNTLDEAEARAESWIASVGGGLVHRGDIGTPGLIQKRIDHMKELRGRSVRVGVLGSTRGTSLQGLFDAVESFSIPASVEVVLSDRPDAVILGRARERGIPARAISPRTPEGEKKDRTLFDEELTREFRFFGVDVILCVGYMRILSREFCSTWHGKALNIHPSLLPDFAGAMDGAVHEAVLAAGRQETGCTVHLVTAEVDAGPIILQKRCPVLPGDTPETLKDRVQALESQALVEAVCRAQDQFERGMTV</sequence>
<dbReference type="Pfam" id="PF02843">
    <property type="entry name" value="GARS_C"/>
    <property type="match status" value="1"/>
</dbReference>
<dbReference type="NCBIfam" id="TIGR00639">
    <property type="entry name" value="PurN"/>
    <property type="match status" value="1"/>
</dbReference>
<dbReference type="EMBL" id="FTMS01000014">
    <property type="protein sequence ID" value="SIQ75654.1"/>
    <property type="molecule type" value="Genomic_DNA"/>
</dbReference>
<protein>
    <recommendedName>
        <fullName evidence="11 12">Multifunctional fusion protein</fullName>
    </recommendedName>
    <domain>
        <recommendedName>
            <fullName evidence="11">Phosphoribosylamine--glycine ligase</fullName>
            <ecNumber evidence="11">6.3.4.13</ecNumber>
        </recommendedName>
        <alternativeName>
            <fullName evidence="11">GARS</fullName>
        </alternativeName>
        <alternativeName>
            <fullName evidence="11">Glycinamide ribonucleotide synthetase</fullName>
        </alternativeName>
        <alternativeName>
            <fullName evidence="11">Phosphoribosylglycinamide synthetase</fullName>
        </alternativeName>
    </domain>
    <domain>
        <recommendedName>
            <fullName evidence="12">Phosphoribosylglycinamide formyltransferase</fullName>
            <ecNumber evidence="12">2.1.2.2</ecNumber>
        </recommendedName>
        <alternativeName>
            <fullName evidence="12">5'-phosphoribosylglycinamide transformylase</fullName>
        </alternativeName>
        <alternativeName>
            <fullName evidence="12">GAR transformylase</fullName>
            <shortName evidence="12">GART</shortName>
        </alternativeName>
    </domain>
</protein>
<feature type="domain" description="ATP-grasp" evidence="14">
    <location>
        <begin position="112"/>
        <end position="320"/>
    </location>
</feature>
<comment type="similarity">
    <text evidence="10 11">Belongs to the GARS family.</text>
</comment>
<dbReference type="Pfam" id="PF01071">
    <property type="entry name" value="GARS_A"/>
    <property type="match status" value="1"/>
</dbReference>
<evidence type="ECO:0000256" key="2">
    <source>
        <dbReference type="ARBA" id="ARBA00005174"/>
    </source>
</evidence>
<keyword evidence="5 11" id="KW-0436">Ligase</keyword>
<dbReference type="Gene3D" id="3.30.470.20">
    <property type="entry name" value="ATP-grasp fold, B domain"/>
    <property type="match status" value="1"/>
</dbReference>
<comment type="similarity">
    <text evidence="4">In the central section; belongs to the AIR synthase family.</text>
</comment>
<dbReference type="InterPro" id="IPR037123">
    <property type="entry name" value="PRibGlycinamide_synth_C_sf"/>
</dbReference>
<evidence type="ECO:0000259" key="14">
    <source>
        <dbReference type="PROSITE" id="PS50975"/>
    </source>
</evidence>
<evidence type="ECO:0000256" key="12">
    <source>
        <dbReference type="HAMAP-Rule" id="MF_01930"/>
    </source>
</evidence>
<dbReference type="SUPFAM" id="SSF51246">
    <property type="entry name" value="Rudiment single hybrid motif"/>
    <property type="match status" value="1"/>
</dbReference>
<dbReference type="PANTHER" id="PTHR43472">
    <property type="entry name" value="PHOSPHORIBOSYLAMINE--GLYCINE LIGASE"/>
    <property type="match status" value="1"/>
</dbReference>
<evidence type="ECO:0000313" key="16">
    <source>
        <dbReference type="Proteomes" id="UP000186400"/>
    </source>
</evidence>
<dbReference type="PANTHER" id="PTHR43472:SF1">
    <property type="entry name" value="PHOSPHORIBOSYLAMINE--GLYCINE LIGASE, CHLOROPLASTIC"/>
    <property type="match status" value="1"/>
</dbReference>
<reference evidence="15 16" key="1">
    <citation type="submission" date="2017-01" db="EMBL/GenBank/DDBJ databases">
        <authorList>
            <person name="Mah S.A."/>
            <person name="Swanson W.J."/>
            <person name="Moy G.W."/>
            <person name="Vacquier V.D."/>
        </authorList>
    </citation>
    <scope>NUCLEOTIDE SEQUENCE [LARGE SCALE GENOMIC DNA]</scope>
    <source>
        <strain evidence="15 16">ASpG1</strain>
    </source>
</reference>
<comment type="pathway">
    <text evidence="2 11">Purine metabolism; IMP biosynthesis via de novo pathway; N(1)-(5-phospho-D-ribosyl)glycinamide from 5-phospho-alpha-D-ribose 1-diphosphate: step 2/2.</text>
</comment>
<dbReference type="GO" id="GO:0046872">
    <property type="term" value="F:metal ion binding"/>
    <property type="evidence" value="ECO:0007669"/>
    <property type="project" value="InterPro"/>
</dbReference>
<evidence type="ECO:0000256" key="5">
    <source>
        <dbReference type="ARBA" id="ARBA00022598"/>
    </source>
</evidence>
<feature type="binding site" evidence="12">
    <location>
        <position position="549"/>
    </location>
    <ligand>
        <name>(6R)-10-formyltetrahydrofolate</name>
        <dbReference type="ChEBI" id="CHEBI:195366"/>
    </ligand>
</feature>
<keyword evidence="7 13" id="KW-0547">Nucleotide-binding</keyword>
<dbReference type="InterPro" id="IPR011761">
    <property type="entry name" value="ATP-grasp"/>
</dbReference>
<dbReference type="Gene3D" id="3.30.1490.20">
    <property type="entry name" value="ATP-grasp fold, A domain"/>
    <property type="match status" value="1"/>
</dbReference>
<comment type="function">
    <text evidence="12">Catalyzes the transfer of a formyl group from 10-formyltetrahydrofolate to 5-phospho-ribosyl-glycinamide (GAR), producing 5-phospho-ribosyl-N-formylglycinamide (FGAR) and tetrahydrofolate.</text>
</comment>
<evidence type="ECO:0000256" key="11">
    <source>
        <dbReference type="HAMAP-Rule" id="MF_00138"/>
    </source>
</evidence>
<dbReference type="SUPFAM" id="SSF56059">
    <property type="entry name" value="Glutathione synthetase ATP-binding domain-like"/>
    <property type="match status" value="1"/>
</dbReference>
<comment type="catalytic activity">
    <reaction evidence="12">
        <text>N(1)-(5-phospho-beta-D-ribosyl)glycinamide + (6R)-10-formyltetrahydrofolate = N(2)-formyl-N(1)-(5-phospho-beta-D-ribosyl)glycinamide + (6S)-5,6,7,8-tetrahydrofolate + H(+)</text>
        <dbReference type="Rhea" id="RHEA:15053"/>
        <dbReference type="ChEBI" id="CHEBI:15378"/>
        <dbReference type="ChEBI" id="CHEBI:57453"/>
        <dbReference type="ChEBI" id="CHEBI:143788"/>
        <dbReference type="ChEBI" id="CHEBI:147286"/>
        <dbReference type="ChEBI" id="CHEBI:195366"/>
        <dbReference type="EC" id="2.1.2.2"/>
    </reaction>
</comment>
<feature type="binding site" evidence="12">
    <location>
        <position position="507"/>
    </location>
    <ligand>
        <name>(6R)-10-formyltetrahydrofolate</name>
        <dbReference type="ChEBI" id="CHEBI:195366"/>
    </ligand>
</feature>
<organism evidence="15 16">
    <name type="scientific">Alkalispirochaeta americana</name>
    <dbReference type="NCBI Taxonomy" id="159291"/>
    <lineage>
        <taxon>Bacteria</taxon>
        <taxon>Pseudomonadati</taxon>
        <taxon>Spirochaetota</taxon>
        <taxon>Spirochaetia</taxon>
        <taxon>Spirochaetales</taxon>
        <taxon>Spirochaetaceae</taxon>
        <taxon>Alkalispirochaeta</taxon>
    </lineage>
</organism>
<dbReference type="HAMAP" id="MF_01930">
    <property type="entry name" value="PurN"/>
    <property type="match status" value="1"/>
</dbReference>
<dbReference type="EC" id="6.3.4.13" evidence="11"/>
<dbReference type="SMART" id="SM01209">
    <property type="entry name" value="GARS_A"/>
    <property type="match status" value="1"/>
</dbReference>
<dbReference type="InterPro" id="IPR000115">
    <property type="entry name" value="PRibGlycinamide_synth"/>
</dbReference>
<dbReference type="Proteomes" id="UP000186400">
    <property type="component" value="Unassembled WGS sequence"/>
</dbReference>
<dbReference type="STRING" id="159291.SAMN05920897_11467"/>
<dbReference type="EC" id="2.1.2.2" evidence="12"/>
<evidence type="ECO:0000256" key="10">
    <source>
        <dbReference type="ARBA" id="ARBA00038345"/>
    </source>
</evidence>
<gene>
    <name evidence="11" type="primary">purD</name>
    <name evidence="12" type="synonym">purN</name>
    <name evidence="15" type="ORF">SAMN05920897_11467</name>
</gene>
<dbReference type="Pfam" id="PF02844">
    <property type="entry name" value="GARS_N"/>
    <property type="match status" value="1"/>
</dbReference>
<dbReference type="CDD" id="cd08645">
    <property type="entry name" value="FMT_core_GART"/>
    <property type="match status" value="1"/>
</dbReference>
<evidence type="ECO:0000256" key="7">
    <source>
        <dbReference type="ARBA" id="ARBA00022741"/>
    </source>
</evidence>
<evidence type="ECO:0000256" key="8">
    <source>
        <dbReference type="ARBA" id="ARBA00022755"/>
    </source>
</evidence>
<dbReference type="OrthoDB" id="9807240at2"/>
<evidence type="ECO:0000256" key="4">
    <source>
        <dbReference type="ARBA" id="ARBA00008696"/>
    </source>
</evidence>
<dbReference type="RefSeq" id="WP_076489368.1">
    <property type="nucleotide sequence ID" value="NZ_FTMS01000014.1"/>
</dbReference>
<dbReference type="GO" id="GO:0005524">
    <property type="term" value="F:ATP binding"/>
    <property type="evidence" value="ECO:0007669"/>
    <property type="project" value="UniProtKB-UniRule"/>
</dbReference>
<dbReference type="InterPro" id="IPR020562">
    <property type="entry name" value="PRibGlycinamide_synth_N"/>
</dbReference>
<dbReference type="InterPro" id="IPR004607">
    <property type="entry name" value="GART"/>
</dbReference>
<dbReference type="InterPro" id="IPR020561">
    <property type="entry name" value="PRibGlycinamid_synth_ATP-grasp"/>
</dbReference>
<evidence type="ECO:0000256" key="13">
    <source>
        <dbReference type="PROSITE-ProRule" id="PRU00409"/>
    </source>
</evidence>
<feature type="binding site" evidence="12">
    <location>
        <begin position="532"/>
        <end position="535"/>
    </location>
    <ligand>
        <name>(6R)-10-formyltetrahydrofolate</name>
        <dbReference type="ChEBI" id="CHEBI:195366"/>
    </ligand>
</feature>
<dbReference type="PROSITE" id="PS00373">
    <property type="entry name" value="GART"/>
    <property type="match status" value="1"/>
</dbReference>
<accession>A0A1N6VCR9</accession>
<proteinExistence type="inferred from homology"/>
<dbReference type="Gene3D" id="3.40.50.170">
    <property type="entry name" value="Formyl transferase, N-terminal domain"/>
    <property type="match status" value="1"/>
</dbReference>
<dbReference type="SMART" id="SM01210">
    <property type="entry name" value="GARS_C"/>
    <property type="match status" value="1"/>
</dbReference>
<dbReference type="InterPro" id="IPR011054">
    <property type="entry name" value="Rudment_hybrid_motif"/>
</dbReference>
<dbReference type="GO" id="GO:0004637">
    <property type="term" value="F:phosphoribosylamine-glycine ligase activity"/>
    <property type="evidence" value="ECO:0007669"/>
    <property type="project" value="UniProtKB-UniRule"/>
</dbReference>
<feature type="active site" description="Proton donor" evidence="12">
    <location>
        <position position="551"/>
    </location>
</feature>
<dbReference type="HAMAP" id="MF_00138">
    <property type="entry name" value="GARS"/>
    <property type="match status" value="1"/>
</dbReference>
<comment type="caution">
    <text evidence="12">Lacks conserved residue(s) required for the propagation of feature annotation.</text>
</comment>
<dbReference type="NCBIfam" id="TIGR00877">
    <property type="entry name" value="purD"/>
    <property type="match status" value="1"/>
</dbReference>
<comment type="pathway">
    <text evidence="1 12">Purine metabolism; IMP biosynthesis via de novo pathway; N(2)-formyl-N(1)-(5-phospho-D-ribosyl)glycinamide from N(1)-(5-phospho-D-ribosyl)glycinamide (10-formyl THF route): step 1/1.</text>
</comment>
<dbReference type="InterPro" id="IPR002376">
    <property type="entry name" value="Formyl_transf_N"/>
</dbReference>
<dbReference type="InterPro" id="IPR020560">
    <property type="entry name" value="PRibGlycinamide_synth_C-dom"/>
</dbReference>
<evidence type="ECO:0000256" key="1">
    <source>
        <dbReference type="ARBA" id="ARBA00005054"/>
    </source>
</evidence>
<name>A0A1N6VCR9_9SPIO</name>
<comment type="similarity">
    <text evidence="3">In the C-terminal section; belongs to the GART family.</text>
</comment>
<dbReference type="GO" id="GO:0004644">
    <property type="term" value="F:phosphoribosylglycinamide formyltransferase activity"/>
    <property type="evidence" value="ECO:0007669"/>
    <property type="project" value="UniProtKB-UniRule"/>
</dbReference>
<dbReference type="InterPro" id="IPR013815">
    <property type="entry name" value="ATP_grasp_subdomain_1"/>
</dbReference>
<keyword evidence="16" id="KW-1185">Reference proteome</keyword>
<dbReference type="Gene3D" id="3.90.600.10">
    <property type="entry name" value="Phosphoribosylglycinamide synthetase, C-terminal domain"/>
    <property type="match status" value="1"/>
</dbReference>
<keyword evidence="6 12" id="KW-0808">Transferase</keyword>
<evidence type="ECO:0000256" key="6">
    <source>
        <dbReference type="ARBA" id="ARBA00022679"/>
    </source>
</evidence>
<comment type="similarity">
    <text evidence="12">Belongs to the GART family.</text>
</comment>
<dbReference type="InterPro" id="IPR016185">
    <property type="entry name" value="PreATP-grasp_dom_sf"/>
</dbReference>
<keyword evidence="9 13" id="KW-0067">ATP-binding</keyword>
<dbReference type="UniPathway" id="UPA00074">
    <property type="reaction ID" value="UER00125"/>
</dbReference>
<dbReference type="AlphaFoldDB" id="A0A1N6VCR9"/>
<dbReference type="GO" id="GO:0006189">
    <property type="term" value="P:'de novo' IMP biosynthetic process"/>
    <property type="evidence" value="ECO:0007669"/>
    <property type="project" value="UniProtKB-UniRule"/>
</dbReference>
<dbReference type="Gene3D" id="3.40.50.20">
    <property type="match status" value="1"/>
</dbReference>
<evidence type="ECO:0000313" key="15">
    <source>
        <dbReference type="EMBL" id="SIQ75654.1"/>
    </source>
</evidence>
<dbReference type="PROSITE" id="PS50975">
    <property type="entry name" value="ATP_GRASP"/>
    <property type="match status" value="1"/>
</dbReference>
<evidence type="ECO:0000256" key="9">
    <source>
        <dbReference type="ARBA" id="ARBA00022840"/>
    </source>
</evidence>
<dbReference type="GO" id="GO:0009113">
    <property type="term" value="P:purine nucleobase biosynthetic process"/>
    <property type="evidence" value="ECO:0007669"/>
    <property type="project" value="InterPro"/>
</dbReference>
<dbReference type="Pfam" id="PF00551">
    <property type="entry name" value="Formyl_trans_N"/>
    <property type="match status" value="1"/>
</dbReference>
<keyword evidence="8 11" id="KW-0658">Purine biosynthesis</keyword>
<comment type="catalytic activity">
    <reaction evidence="11">
        <text>5-phospho-beta-D-ribosylamine + glycine + ATP = N(1)-(5-phospho-beta-D-ribosyl)glycinamide + ADP + phosphate + H(+)</text>
        <dbReference type="Rhea" id="RHEA:17453"/>
        <dbReference type="ChEBI" id="CHEBI:15378"/>
        <dbReference type="ChEBI" id="CHEBI:30616"/>
        <dbReference type="ChEBI" id="CHEBI:43474"/>
        <dbReference type="ChEBI" id="CHEBI:57305"/>
        <dbReference type="ChEBI" id="CHEBI:58681"/>
        <dbReference type="ChEBI" id="CHEBI:143788"/>
        <dbReference type="ChEBI" id="CHEBI:456216"/>
        <dbReference type="EC" id="6.3.4.13"/>
    </reaction>
</comment>
<dbReference type="SUPFAM" id="SSF52440">
    <property type="entry name" value="PreATP-grasp domain"/>
    <property type="match status" value="1"/>
</dbReference>
<dbReference type="SUPFAM" id="SSF53328">
    <property type="entry name" value="Formyltransferase"/>
    <property type="match status" value="1"/>
</dbReference>